<name>A0A133ZZ17_9FIRM</name>
<dbReference type="AlphaFoldDB" id="A0A133ZZ17"/>
<keyword evidence="3" id="KW-1185">Reference proteome</keyword>
<sequence>MFDNIDFKSFWNESEYINKVCTGENLTDEMVQEAEKRLGVKLPKSYIELMKTQNGGKPNKNVWFDEKNRYRVDLEEFYSISEKKEDSIFGKFGNEFWYDEWEYPRNVGVIIADTISGGHEMIYLDYRDCGKDGEPKVSICIQEDDFEIIILASNFEEFILGLRASEEIK</sequence>
<dbReference type="SUPFAM" id="SSF160631">
    <property type="entry name" value="SMI1/KNR4-like"/>
    <property type="match status" value="1"/>
</dbReference>
<evidence type="ECO:0000259" key="1">
    <source>
        <dbReference type="SMART" id="SM00860"/>
    </source>
</evidence>
<dbReference type="InterPro" id="IPR018958">
    <property type="entry name" value="Knr4/Smi1-like_dom"/>
</dbReference>
<gene>
    <name evidence="2" type="ORF">HMPREF1866_00432</name>
</gene>
<accession>A0A133ZZ17</accession>
<reference evidence="3" key="1">
    <citation type="submission" date="2016-01" db="EMBL/GenBank/DDBJ databases">
        <authorList>
            <person name="Mitreva M."/>
            <person name="Pepin K.H."/>
            <person name="Mihindukulasuriya K.A."/>
            <person name="Fulton R."/>
            <person name="Fronick C."/>
            <person name="O'Laughlin M."/>
            <person name="Miner T."/>
            <person name="Herter B."/>
            <person name="Rosa B.A."/>
            <person name="Cordes M."/>
            <person name="Tomlinson C."/>
            <person name="Wollam A."/>
            <person name="Palsikar V.B."/>
            <person name="Mardis E.R."/>
            <person name="Wilson R.K."/>
        </authorList>
    </citation>
    <scope>NUCLEOTIDE SEQUENCE [LARGE SCALE GENOMIC DNA]</scope>
    <source>
        <strain evidence="3">DNF00896</strain>
    </source>
</reference>
<dbReference type="Gene3D" id="3.40.1580.10">
    <property type="entry name" value="SMI1/KNR4-like"/>
    <property type="match status" value="1"/>
</dbReference>
<dbReference type="PATRIC" id="fig|467210.3.peg.427"/>
<feature type="domain" description="Knr4/Smi1-like" evidence="1">
    <location>
        <begin position="25"/>
        <end position="161"/>
    </location>
</feature>
<dbReference type="Proteomes" id="UP000070394">
    <property type="component" value="Unassembled WGS sequence"/>
</dbReference>
<dbReference type="SMART" id="SM00860">
    <property type="entry name" value="SMI1_KNR4"/>
    <property type="match status" value="1"/>
</dbReference>
<dbReference type="InterPro" id="IPR037883">
    <property type="entry name" value="Knr4/Smi1-like_sf"/>
</dbReference>
<proteinExistence type="predicted"/>
<dbReference type="OrthoDB" id="4827574at2"/>
<dbReference type="EMBL" id="LSDA01000011">
    <property type="protein sequence ID" value="KXB60651.1"/>
    <property type="molecule type" value="Genomic_DNA"/>
</dbReference>
<dbReference type="STRING" id="467210.HMPREF1866_00432"/>
<dbReference type="RefSeq" id="WP_060930396.1">
    <property type="nucleotide sequence ID" value="NZ_KQ959775.1"/>
</dbReference>
<evidence type="ECO:0000313" key="3">
    <source>
        <dbReference type="Proteomes" id="UP000070394"/>
    </source>
</evidence>
<protein>
    <submittedName>
        <fullName evidence="2">SMI1 / KNR4 family protein</fullName>
    </submittedName>
</protein>
<comment type="caution">
    <text evidence="2">The sequence shown here is derived from an EMBL/GenBank/DDBJ whole genome shotgun (WGS) entry which is preliminary data.</text>
</comment>
<evidence type="ECO:0000313" key="2">
    <source>
        <dbReference type="EMBL" id="KXB60651.1"/>
    </source>
</evidence>
<organism evidence="2 3">
    <name type="scientific">Lachnoanaerobaculum saburreum</name>
    <dbReference type="NCBI Taxonomy" id="467210"/>
    <lineage>
        <taxon>Bacteria</taxon>
        <taxon>Bacillati</taxon>
        <taxon>Bacillota</taxon>
        <taxon>Clostridia</taxon>
        <taxon>Lachnospirales</taxon>
        <taxon>Lachnospiraceae</taxon>
        <taxon>Lachnoanaerobaculum</taxon>
    </lineage>
</organism>
<dbReference type="Pfam" id="PF09346">
    <property type="entry name" value="SMI1_KNR4"/>
    <property type="match status" value="1"/>
</dbReference>